<name>Q570P2_ARATH</name>
<protein>
    <submittedName>
        <fullName evidence="1">Uncharacterized protein</fullName>
    </submittedName>
</protein>
<dbReference type="EMBL" id="AK220666">
    <property type="protein sequence ID" value="BAD95205.1"/>
    <property type="molecule type" value="mRNA"/>
</dbReference>
<organism evidence="1">
    <name type="scientific">Arabidopsis thaliana</name>
    <name type="common">Mouse-ear cress</name>
    <dbReference type="NCBI Taxonomy" id="3702"/>
    <lineage>
        <taxon>Eukaryota</taxon>
        <taxon>Viridiplantae</taxon>
        <taxon>Streptophyta</taxon>
        <taxon>Embryophyta</taxon>
        <taxon>Tracheophyta</taxon>
        <taxon>Spermatophyta</taxon>
        <taxon>Magnoliopsida</taxon>
        <taxon>eudicotyledons</taxon>
        <taxon>Gunneridae</taxon>
        <taxon>Pentapetalae</taxon>
        <taxon>rosids</taxon>
        <taxon>malvids</taxon>
        <taxon>Brassicales</taxon>
        <taxon>Brassicaceae</taxon>
        <taxon>Camelineae</taxon>
        <taxon>Arabidopsis</taxon>
    </lineage>
</organism>
<evidence type="ECO:0000313" key="1">
    <source>
        <dbReference type="EMBL" id="BAD95205.1"/>
    </source>
</evidence>
<dbReference type="AlphaFoldDB" id="Q570P2"/>
<proteinExistence type="evidence at transcript level"/>
<reference evidence="1" key="1">
    <citation type="submission" date="2005-03" db="EMBL/GenBank/DDBJ databases">
        <title>Large-scale analysis of RIKEN Arabidopsis full-length (RAFL) cDNAs.</title>
        <authorList>
            <person name="Totoki Y."/>
            <person name="Seki M."/>
            <person name="Ishida J."/>
            <person name="Nakajima M."/>
            <person name="Enju A."/>
            <person name="Kamiya A."/>
            <person name="Narusaka M."/>
            <person name="Shin-i T."/>
            <person name="Nakagawa M."/>
            <person name="Sakamoto N."/>
            <person name="Oishi K."/>
            <person name="Kohara Y."/>
            <person name="Kobayashi M."/>
            <person name="Toyoda A."/>
            <person name="Sakaki Y."/>
            <person name="Sakurai T."/>
            <person name="Iida K."/>
            <person name="Akiyama K."/>
            <person name="Satou M."/>
            <person name="Toyoda T."/>
            <person name="Konagaya A."/>
            <person name="Carninci P."/>
            <person name="Kawai J."/>
            <person name="Hayashizaki Y."/>
            <person name="Shinozaki K."/>
        </authorList>
    </citation>
    <scope>NUCLEOTIDE SEQUENCE</scope>
</reference>
<sequence length="62" mass="7172">MVEKPMENSPEKEMESVLFQALEEKSIQLEIPLENYEIRVSMVVMRGLKANLLDPVTEPVRI</sequence>
<accession>Q570P2</accession>